<dbReference type="PROSITE" id="PS51827">
    <property type="entry name" value="XTBD"/>
    <property type="match status" value="1"/>
</dbReference>
<accession>A0A834VDH8</accession>
<proteinExistence type="predicted"/>
<reference evidence="2" key="2">
    <citation type="submission" date="2020-01" db="EMBL/GenBank/DDBJ databases">
        <authorList>
            <person name="Korhonen P.K.K."/>
            <person name="Guangxu M.G."/>
            <person name="Wang T.W."/>
            <person name="Stroehlein A.J.S."/>
            <person name="Young N.D."/>
            <person name="Ang C.-S.A."/>
            <person name="Fernando D.W.F."/>
            <person name="Lu H.L."/>
            <person name="Taylor S.T."/>
            <person name="Ehtesham M.E.M."/>
            <person name="Najaraj S.H.N."/>
            <person name="Harsha G.H.G."/>
            <person name="Madugundu A.M."/>
            <person name="Renuse S.R."/>
            <person name="Holt D.H."/>
            <person name="Pandey A.P."/>
            <person name="Papenfuss A.P."/>
            <person name="Gasser R.B.G."/>
            <person name="Fischer K.F."/>
        </authorList>
    </citation>
    <scope>NUCLEOTIDE SEQUENCE</scope>
    <source>
        <strain evidence="2">SSS_KF_BRIS2020</strain>
    </source>
</reference>
<gene>
    <name evidence="2" type="ORF">SSS_2429</name>
</gene>
<dbReference type="EnsemblMetazoa" id="SSS_2429s_mrna">
    <property type="protein sequence ID" value="KAF7493482.1"/>
    <property type="gene ID" value="SSS_2429"/>
</dbReference>
<feature type="domain" description="XRN2-binding (XTBD)" evidence="1">
    <location>
        <begin position="11"/>
        <end position="78"/>
    </location>
</feature>
<keyword evidence="4" id="KW-1185">Reference proteome</keyword>
<dbReference type="Proteomes" id="UP000070412">
    <property type="component" value="Unassembled WGS sequence"/>
</dbReference>
<organism evidence="2">
    <name type="scientific">Sarcoptes scabiei</name>
    <name type="common">Itch mite</name>
    <name type="synonym">Acarus scabiei</name>
    <dbReference type="NCBI Taxonomy" id="52283"/>
    <lineage>
        <taxon>Eukaryota</taxon>
        <taxon>Metazoa</taxon>
        <taxon>Ecdysozoa</taxon>
        <taxon>Arthropoda</taxon>
        <taxon>Chelicerata</taxon>
        <taxon>Arachnida</taxon>
        <taxon>Acari</taxon>
        <taxon>Acariformes</taxon>
        <taxon>Sarcoptiformes</taxon>
        <taxon>Astigmata</taxon>
        <taxon>Psoroptidia</taxon>
        <taxon>Sarcoptoidea</taxon>
        <taxon>Sarcoptidae</taxon>
        <taxon>Sarcoptinae</taxon>
        <taxon>Sarcoptes</taxon>
    </lineage>
</organism>
<evidence type="ECO:0000313" key="2">
    <source>
        <dbReference type="EMBL" id="KAF7493482.1"/>
    </source>
</evidence>
<sequence>MAAIYIKPEEIDQLRKNWEIEDHWKMRKDFIMAHRDHIPRDRLLCYAQLYVNINVLNNEYDEKLMNEVKALASKIAND</sequence>
<protein>
    <recommendedName>
        <fullName evidence="1">XRN2-binding (XTBD) domain-containing protein</fullName>
    </recommendedName>
</protein>
<dbReference type="EMBL" id="WVUK01000055">
    <property type="protein sequence ID" value="KAF7493482.1"/>
    <property type="molecule type" value="Genomic_DNA"/>
</dbReference>
<reference evidence="3" key="3">
    <citation type="submission" date="2022-06" db="UniProtKB">
        <authorList>
            <consortium name="EnsemblMetazoa"/>
        </authorList>
    </citation>
    <scope>IDENTIFICATION</scope>
</reference>
<dbReference type="OMA" id="WEIEDHW"/>
<dbReference type="AlphaFoldDB" id="A0A834VDH8"/>
<dbReference type="OrthoDB" id="2359216at2759"/>
<reference evidence="4" key="1">
    <citation type="journal article" date="2020" name="PLoS Negl. Trop. Dis.">
        <title>High-quality nuclear genome for Sarcoptes scabiei-A critical resource for a neglected parasite.</title>
        <authorList>
            <person name="Korhonen P.K."/>
            <person name="Gasser R.B."/>
            <person name="Ma G."/>
            <person name="Wang T."/>
            <person name="Stroehlein A.J."/>
            <person name="Young N.D."/>
            <person name="Ang C.S."/>
            <person name="Fernando D.D."/>
            <person name="Lu H.C."/>
            <person name="Taylor S."/>
            <person name="Reynolds S.L."/>
            <person name="Mofiz E."/>
            <person name="Najaraj S.H."/>
            <person name="Gowda H."/>
            <person name="Madugundu A."/>
            <person name="Renuse S."/>
            <person name="Holt D."/>
            <person name="Pandey A."/>
            <person name="Papenfuss A.T."/>
            <person name="Fischer K."/>
        </authorList>
    </citation>
    <scope>NUCLEOTIDE SEQUENCE [LARGE SCALE GENOMIC DNA]</scope>
</reference>
<dbReference type="Pfam" id="PF11952">
    <property type="entry name" value="XTBD"/>
    <property type="match status" value="1"/>
</dbReference>
<evidence type="ECO:0000313" key="3">
    <source>
        <dbReference type="EnsemblMetazoa" id="KAF7493482.1"/>
    </source>
</evidence>
<evidence type="ECO:0000259" key="1">
    <source>
        <dbReference type="PROSITE" id="PS51827"/>
    </source>
</evidence>
<name>A0A834VDH8_SARSC</name>
<dbReference type="PANTHER" id="PTHR48430:SF1">
    <property type="entry name" value="PARTNER OF XRN-2 PROTEIN 1"/>
    <property type="match status" value="1"/>
</dbReference>
<dbReference type="InterPro" id="IPR021859">
    <property type="entry name" value="XTBD"/>
</dbReference>
<evidence type="ECO:0000313" key="4">
    <source>
        <dbReference type="Proteomes" id="UP000070412"/>
    </source>
</evidence>
<dbReference type="PANTHER" id="PTHR48430">
    <property type="entry name" value="PARTNER OF XRN-2 PROTEIN 1"/>
    <property type="match status" value="1"/>
</dbReference>